<feature type="coiled-coil region" evidence="1">
    <location>
        <begin position="51"/>
        <end position="78"/>
    </location>
</feature>
<comment type="caution">
    <text evidence="2">The sequence shown here is derived from an EMBL/GenBank/DDBJ whole genome shotgun (WGS) entry which is preliminary data.</text>
</comment>
<protein>
    <submittedName>
        <fullName evidence="2">Uncharacterized protein</fullName>
    </submittedName>
</protein>
<sequence>MKITLFEDYFDKFTDERGLNRRFSSEISIPREKYEKLLEIAENYELLSEKHKAVKTRNDALLKELDDLKQDGRKFKELQEEKEKYFNSL</sequence>
<organism evidence="2">
    <name type="scientific">marine sediment metagenome</name>
    <dbReference type="NCBI Taxonomy" id="412755"/>
    <lineage>
        <taxon>unclassified sequences</taxon>
        <taxon>metagenomes</taxon>
        <taxon>ecological metagenomes</taxon>
    </lineage>
</organism>
<evidence type="ECO:0000313" key="2">
    <source>
        <dbReference type="EMBL" id="GAG57769.1"/>
    </source>
</evidence>
<feature type="non-terminal residue" evidence="2">
    <location>
        <position position="89"/>
    </location>
</feature>
<accession>X0YNB1</accession>
<keyword evidence="1" id="KW-0175">Coiled coil</keyword>
<dbReference type="EMBL" id="BART01007429">
    <property type="protein sequence ID" value="GAG57769.1"/>
    <property type="molecule type" value="Genomic_DNA"/>
</dbReference>
<name>X0YNB1_9ZZZZ</name>
<gene>
    <name evidence="2" type="ORF">S01H4_16909</name>
</gene>
<reference evidence="2" key="1">
    <citation type="journal article" date="2014" name="Front. Microbiol.">
        <title>High frequency of phylogenetically diverse reductive dehalogenase-homologous genes in deep subseafloor sedimentary metagenomes.</title>
        <authorList>
            <person name="Kawai M."/>
            <person name="Futagami T."/>
            <person name="Toyoda A."/>
            <person name="Takaki Y."/>
            <person name="Nishi S."/>
            <person name="Hori S."/>
            <person name="Arai W."/>
            <person name="Tsubouchi T."/>
            <person name="Morono Y."/>
            <person name="Uchiyama I."/>
            <person name="Ito T."/>
            <person name="Fujiyama A."/>
            <person name="Inagaki F."/>
            <person name="Takami H."/>
        </authorList>
    </citation>
    <scope>NUCLEOTIDE SEQUENCE</scope>
    <source>
        <strain evidence="2">Expedition CK06-06</strain>
    </source>
</reference>
<evidence type="ECO:0000256" key="1">
    <source>
        <dbReference type="SAM" id="Coils"/>
    </source>
</evidence>
<dbReference type="AlphaFoldDB" id="X0YNB1"/>
<proteinExistence type="predicted"/>